<evidence type="ECO:0000256" key="1">
    <source>
        <dbReference type="ARBA" id="ARBA00005791"/>
    </source>
</evidence>
<keyword evidence="3" id="KW-0560">Oxidoreductase</keyword>
<dbReference type="Pfam" id="PF13462">
    <property type="entry name" value="Thioredoxin_4"/>
    <property type="match status" value="1"/>
</dbReference>
<dbReference type="Gene3D" id="1.20.1440.130">
    <property type="entry name" value="VKOR domain"/>
    <property type="match status" value="1"/>
</dbReference>
<organism evidence="8 9">
    <name type="scientific">Desulfacinum hydrothermale DSM 13146</name>
    <dbReference type="NCBI Taxonomy" id="1121390"/>
    <lineage>
        <taxon>Bacteria</taxon>
        <taxon>Pseudomonadati</taxon>
        <taxon>Thermodesulfobacteriota</taxon>
        <taxon>Syntrophobacteria</taxon>
        <taxon>Syntrophobacterales</taxon>
        <taxon>Syntrophobacteraceae</taxon>
        <taxon>Desulfacinum</taxon>
    </lineage>
</organism>
<proteinExistence type="inferred from homology"/>
<name>A0A1W1X6X9_9BACT</name>
<dbReference type="SUPFAM" id="SSF52833">
    <property type="entry name" value="Thioredoxin-like"/>
    <property type="match status" value="1"/>
</dbReference>
<dbReference type="InterPro" id="IPR013766">
    <property type="entry name" value="Thioredoxin_domain"/>
</dbReference>
<keyword evidence="4" id="KW-1015">Disulfide bond</keyword>
<dbReference type="PANTHER" id="PTHR13887">
    <property type="entry name" value="GLUTATHIONE S-TRANSFERASE KAPPA"/>
    <property type="match status" value="1"/>
</dbReference>
<feature type="transmembrane region" description="Helical" evidence="6">
    <location>
        <begin position="48"/>
        <end position="69"/>
    </location>
</feature>
<evidence type="ECO:0000256" key="5">
    <source>
        <dbReference type="ARBA" id="ARBA00023284"/>
    </source>
</evidence>
<dbReference type="InterPro" id="IPR036249">
    <property type="entry name" value="Thioredoxin-like_sf"/>
</dbReference>
<keyword evidence="8" id="KW-0413">Isomerase</keyword>
<keyword evidence="6" id="KW-0812">Transmembrane</keyword>
<evidence type="ECO:0000256" key="6">
    <source>
        <dbReference type="SAM" id="Phobius"/>
    </source>
</evidence>
<gene>
    <name evidence="8" type="ORF">SAMN02746041_00754</name>
</gene>
<reference evidence="8 9" key="1">
    <citation type="submission" date="2017-04" db="EMBL/GenBank/DDBJ databases">
        <authorList>
            <person name="Afonso C.L."/>
            <person name="Miller P.J."/>
            <person name="Scott M.A."/>
            <person name="Spackman E."/>
            <person name="Goraichik I."/>
            <person name="Dimitrov K.M."/>
            <person name="Suarez D.L."/>
            <person name="Swayne D.E."/>
        </authorList>
    </citation>
    <scope>NUCLEOTIDE SEQUENCE [LARGE SCALE GENOMIC DNA]</scope>
    <source>
        <strain evidence="8 9">DSM 13146</strain>
    </source>
</reference>
<sequence>MVAFGRSRWIPFALLVAAFFTALAAALKLDVPCWQASACREAMDYRLWGLPLGVWGCLFDALALTLWAARSRWFLPTLSLGAGIEIWLLHILWTTRTFCPVCLVHGFLVLAAFAWSWRKDAGLQAATAALAVFAVFVFVQPISSPRPALYAAHVDASPVVASIGELTITLSQLDGTVAGEIYRLERRIYETRRKKLEEILEQVVVAREAQRRGISPEELYRSTVKDVTLTPEEMDFLTAGNRPSEEDHTLRVQALLEKRQHVWKQFVQSLYERYGVEIHLSNPAQPMVIVDTQEGLSAGPPDAPVTVVEFSDYQCPVCREAHGAVQELMQEMGNQVQWVFMDYPLRRHRHARKAAEAARCAADQGRFLDYRNALYALSDPENLTPERLVDTAASLGLDTRTFRHCLESGRHGPAVEDNLQEAKVKGIDAIPAFIVNGRLILGFAGKETLAREITRARTSGPTRMAHMSAR</sequence>
<feature type="transmembrane region" description="Helical" evidence="6">
    <location>
        <begin position="90"/>
        <end position="115"/>
    </location>
</feature>
<protein>
    <submittedName>
        <fullName evidence="8">Protein-disulfide isomerase</fullName>
    </submittedName>
</protein>
<dbReference type="STRING" id="1121390.SAMN02746041_00754"/>
<dbReference type="Proteomes" id="UP000192783">
    <property type="component" value="Unassembled WGS sequence"/>
</dbReference>
<dbReference type="GO" id="GO:0016853">
    <property type="term" value="F:isomerase activity"/>
    <property type="evidence" value="ECO:0007669"/>
    <property type="project" value="UniProtKB-KW"/>
</dbReference>
<dbReference type="PANTHER" id="PTHR13887:SF14">
    <property type="entry name" value="DISULFIDE BOND FORMATION PROTEIN D"/>
    <property type="match status" value="1"/>
</dbReference>
<keyword evidence="6" id="KW-1133">Transmembrane helix</keyword>
<comment type="similarity">
    <text evidence="1">Belongs to the thioredoxin family. DsbA subfamily.</text>
</comment>
<keyword evidence="5" id="KW-0676">Redox-active center</keyword>
<feature type="domain" description="Thioredoxin" evidence="7">
    <location>
        <begin position="278"/>
        <end position="458"/>
    </location>
</feature>
<evidence type="ECO:0000256" key="3">
    <source>
        <dbReference type="ARBA" id="ARBA00023002"/>
    </source>
</evidence>
<evidence type="ECO:0000256" key="2">
    <source>
        <dbReference type="ARBA" id="ARBA00022729"/>
    </source>
</evidence>
<dbReference type="Gene3D" id="3.40.30.10">
    <property type="entry name" value="Glutaredoxin"/>
    <property type="match status" value="1"/>
</dbReference>
<dbReference type="GO" id="GO:0016491">
    <property type="term" value="F:oxidoreductase activity"/>
    <property type="evidence" value="ECO:0007669"/>
    <property type="project" value="UniProtKB-KW"/>
</dbReference>
<evidence type="ECO:0000313" key="9">
    <source>
        <dbReference type="Proteomes" id="UP000192783"/>
    </source>
</evidence>
<dbReference type="AlphaFoldDB" id="A0A1W1X6X9"/>
<dbReference type="EMBL" id="FWXF01000002">
    <property type="protein sequence ID" value="SMC19702.1"/>
    <property type="molecule type" value="Genomic_DNA"/>
</dbReference>
<accession>A0A1W1X6X9</accession>
<dbReference type="InterPro" id="IPR012336">
    <property type="entry name" value="Thioredoxin-like_fold"/>
</dbReference>
<feature type="transmembrane region" description="Helical" evidence="6">
    <location>
        <begin position="121"/>
        <end position="139"/>
    </location>
</feature>
<dbReference type="InterPro" id="IPR038354">
    <property type="entry name" value="VKOR_sf"/>
</dbReference>
<keyword evidence="6" id="KW-0472">Membrane</keyword>
<dbReference type="RefSeq" id="WP_170920320.1">
    <property type="nucleotide sequence ID" value="NZ_FWXF01000002.1"/>
</dbReference>
<evidence type="ECO:0000259" key="7">
    <source>
        <dbReference type="PROSITE" id="PS51352"/>
    </source>
</evidence>
<dbReference type="PROSITE" id="PS51352">
    <property type="entry name" value="THIOREDOXIN_2"/>
    <property type="match status" value="1"/>
</dbReference>
<evidence type="ECO:0000313" key="8">
    <source>
        <dbReference type="EMBL" id="SMC19702.1"/>
    </source>
</evidence>
<keyword evidence="2" id="KW-0732">Signal</keyword>
<evidence type="ECO:0000256" key="4">
    <source>
        <dbReference type="ARBA" id="ARBA00023157"/>
    </source>
</evidence>
<keyword evidence="9" id="KW-1185">Reference proteome</keyword>